<proteinExistence type="predicted"/>
<sequence>MTTNDIAGKLWNLCNVLKDNGVTCQHMTCFLCGYPGHDAMHDEQ</sequence>
<evidence type="ECO:0000313" key="1">
    <source>
        <dbReference type="EMBL" id="OIR03165.1"/>
    </source>
</evidence>
<gene>
    <name evidence="1" type="ORF">GALL_146850</name>
</gene>
<protein>
    <submittedName>
        <fullName evidence="1">Uncharacterized protein</fullName>
    </submittedName>
</protein>
<organism evidence="1">
    <name type="scientific">mine drainage metagenome</name>
    <dbReference type="NCBI Taxonomy" id="410659"/>
    <lineage>
        <taxon>unclassified sequences</taxon>
        <taxon>metagenomes</taxon>
        <taxon>ecological metagenomes</taxon>
    </lineage>
</organism>
<dbReference type="AlphaFoldDB" id="A0A1J5SG83"/>
<dbReference type="EMBL" id="MLJW01000068">
    <property type="protein sequence ID" value="OIR03165.1"/>
    <property type="molecule type" value="Genomic_DNA"/>
</dbReference>
<reference evidence="1" key="1">
    <citation type="submission" date="2016-10" db="EMBL/GenBank/DDBJ databases">
        <title>Sequence of Gallionella enrichment culture.</title>
        <authorList>
            <person name="Poehlein A."/>
            <person name="Muehling M."/>
            <person name="Daniel R."/>
        </authorList>
    </citation>
    <scope>NUCLEOTIDE SEQUENCE</scope>
</reference>
<comment type="caution">
    <text evidence="1">The sequence shown here is derived from an EMBL/GenBank/DDBJ whole genome shotgun (WGS) entry which is preliminary data.</text>
</comment>
<name>A0A1J5SG83_9ZZZZ</name>
<accession>A0A1J5SG83</accession>